<dbReference type="AlphaFoldDB" id="A0A1U7CM06"/>
<dbReference type="OrthoDB" id="8952942at2"/>
<evidence type="ECO:0000256" key="1">
    <source>
        <dbReference type="ARBA" id="ARBA00022737"/>
    </source>
</evidence>
<organism evidence="4 5">
    <name type="scientific">Paludisphaera borealis</name>
    <dbReference type="NCBI Taxonomy" id="1387353"/>
    <lineage>
        <taxon>Bacteria</taxon>
        <taxon>Pseudomonadati</taxon>
        <taxon>Planctomycetota</taxon>
        <taxon>Planctomycetia</taxon>
        <taxon>Isosphaerales</taxon>
        <taxon>Isosphaeraceae</taxon>
        <taxon>Paludisphaera</taxon>
    </lineage>
</organism>
<dbReference type="InterPro" id="IPR001258">
    <property type="entry name" value="NHL_repeat"/>
</dbReference>
<dbReference type="InterPro" id="IPR051200">
    <property type="entry name" value="Host-pathogen_enzymatic-act"/>
</dbReference>
<gene>
    <name evidence="4" type="ORF">BSF38_01431</name>
</gene>
<dbReference type="Gene3D" id="2.130.10.10">
    <property type="entry name" value="YVTN repeat-like/Quinoprotein amine dehydrogenase"/>
    <property type="match status" value="2"/>
</dbReference>
<dbReference type="InterPro" id="IPR011044">
    <property type="entry name" value="Quino_amine_DH_bsu"/>
</dbReference>
<dbReference type="EMBL" id="CP019082">
    <property type="protein sequence ID" value="APW59970.1"/>
    <property type="molecule type" value="Genomic_DNA"/>
</dbReference>
<dbReference type="PANTHER" id="PTHR47197:SF3">
    <property type="entry name" value="DIHYDRO-HEME D1 DEHYDROGENASE"/>
    <property type="match status" value="1"/>
</dbReference>
<dbReference type="SUPFAM" id="SSF50969">
    <property type="entry name" value="YVTN repeat-like/Quinoprotein amine dehydrogenase"/>
    <property type="match status" value="1"/>
</dbReference>
<keyword evidence="3" id="KW-0732">Signal</keyword>
<dbReference type="RefSeq" id="WP_076344291.1">
    <property type="nucleotide sequence ID" value="NZ_CP019082.1"/>
</dbReference>
<evidence type="ECO:0000313" key="4">
    <source>
        <dbReference type="EMBL" id="APW59970.1"/>
    </source>
</evidence>
<sequence length="382" mass="41439">MTVSPKPPFRAAFASVWLIVAFAFAAMIAPECSAADVAKVERRLYVAAPGLRDYLEYGGHGLLVFDVDHDHKFVKRIATAGLNASGKPNNVKGICASIATGKVYISTIQQLMCLDLVTEKLLWERSYEGGCDRMSMTPDGRLIYLPSLEGPFWNVVSGEDGAIVAKLTLDSASHNTVVGLKGNEAYLAGLKSPFLAVVDTKTQKVVRNVGPFAASIRPFTVNGRQTLCFVNVNELLGFEVGDLTTGRKLARVEVQGFEKGPTKRHGCPSHGVGLTPDEKEIWVTDAHNSQVHVFDATTMPPSQTASIAVKDQPGWITFTIDGQYAYPSTGDVIDVKSRRIVAELKDETGQLVQSEKMIEIDFQDGRPVKVADQFGLGRVANP</sequence>
<dbReference type="PROSITE" id="PS51125">
    <property type="entry name" value="NHL"/>
    <property type="match status" value="1"/>
</dbReference>
<dbReference type="Proteomes" id="UP000186309">
    <property type="component" value="Chromosome"/>
</dbReference>
<evidence type="ECO:0000256" key="3">
    <source>
        <dbReference type="SAM" id="SignalP"/>
    </source>
</evidence>
<protein>
    <recommendedName>
        <fullName evidence="6">Virginiamycin B lyase</fullName>
    </recommendedName>
</protein>
<feature type="repeat" description="NHL" evidence="2">
    <location>
        <begin position="270"/>
        <end position="297"/>
    </location>
</feature>
<proteinExistence type="predicted"/>
<name>A0A1U7CM06_9BACT</name>
<reference evidence="5" key="1">
    <citation type="submission" date="2016-12" db="EMBL/GenBank/DDBJ databases">
        <title>Comparative genomics of four Isosphaeraceae planctomycetes: a common pool of plasmids and glycoside hydrolase genes.</title>
        <authorList>
            <person name="Ivanova A."/>
        </authorList>
    </citation>
    <scope>NUCLEOTIDE SEQUENCE [LARGE SCALE GENOMIC DNA]</scope>
    <source>
        <strain evidence="5">PX4</strain>
    </source>
</reference>
<accession>A0A1U7CM06</accession>
<dbReference type="InterPro" id="IPR015943">
    <property type="entry name" value="WD40/YVTN_repeat-like_dom_sf"/>
</dbReference>
<feature type="chain" id="PRO_5012594883" description="Virginiamycin B lyase" evidence="3">
    <location>
        <begin position="26"/>
        <end position="382"/>
    </location>
</feature>
<feature type="signal peptide" evidence="3">
    <location>
        <begin position="1"/>
        <end position="25"/>
    </location>
</feature>
<evidence type="ECO:0000313" key="5">
    <source>
        <dbReference type="Proteomes" id="UP000186309"/>
    </source>
</evidence>
<keyword evidence="5" id="KW-1185">Reference proteome</keyword>
<dbReference type="KEGG" id="pbor:BSF38_01431"/>
<dbReference type="PANTHER" id="PTHR47197">
    <property type="entry name" value="PROTEIN NIRF"/>
    <property type="match status" value="1"/>
</dbReference>
<evidence type="ECO:0000256" key="2">
    <source>
        <dbReference type="PROSITE-ProRule" id="PRU00504"/>
    </source>
</evidence>
<keyword evidence="1" id="KW-0677">Repeat</keyword>
<evidence type="ECO:0008006" key="6">
    <source>
        <dbReference type="Google" id="ProtNLM"/>
    </source>
</evidence>